<evidence type="ECO:0000256" key="4">
    <source>
        <dbReference type="PIRNR" id="PIRNR006078"/>
    </source>
</evidence>
<dbReference type="PANTHER" id="PTHR21599:SF0">
    <property type="entry name" value="GLYCERATE KINASE"/>
    <property type="match status" value="1"/>
</dbReference>
<dbReference type="RefSeq" id="WP_337337006.1">
    <property type="nucleotide sequence ID" value="NZ_JBBDGL010000001.1"/>
</dbReference>
<dbReference type="Proteomes" id="UP001368654">
    <property type="component" value="Unassembled WGS sequence"/>
</dbReference>
<dbReference type="InterPro" id="IPR018197">
    <property type="entry name" value="Glycerate_kinase_RE-like"/>
</dbReference>
<sequence length="388" mass="37866">MAHTVVIAPDSFKGTLAAADAAVAIGRGWHAVSPHDVVHLMPMADGGEGTLAAFEAAVPGARRMPVSVTGPENTVVAASWLLLPASVEAPRGTGVVELASTSGIELLGTPSRLRPLDAHTRGFGEAIAAALAHGVSRLVLGIGSSASTDGGAGMLSALGARLLSAHGDNVADGGRGLADVATVDLTGLAALPPGGVHVLSDVTNPLLGAGGAAAVFGPQKGASVDQTAELDAALARFASLVNAADVGGEQGRPKSGVELAAMPGAGAAGGTGFGLLVWGARLAPGSDAVAELIGLREAVASSTVVITGEGSFDGQSAAGKVPAHVSTITAGEAVPVALVAGRITVDADTSAFASSVSLTELAGSAEAAMRDPARWLIEAGATLARRLA</sequence>
<dbReference type="SUPFAM" id="SSF110738">
    <property type="entry name" value="Glycerate kinase I"/>
    <property type="match status" value="1"/>
</dbReference>
<dbReference type="InterPro" id="IPR036129">
    <property type="entry name" value="Glycerate_kinase_sf"/>
</dbReference>
<evidence type="ECO:0000256" key="1">
    <source>
        <dbReference type="ARBA" id="ARBA00006284"/>
    </source>
</evidence>
<dbReference type="PIRSF" id="PIRSF006078">
    <property type="entry name" value="GlxK"/>
    <property type="match status" value="1"/>
</dbReference>
<evidence type="ECO:0000313" key="5">
    <source>
        <dbReference type="EMBL" id="MEJ1154571.1"/>
    </source>
</evidence>
<gene>
    <name evidence="5" type="ORF">WDU96_03025</name>
</gene>
<evidence type="ECO:0000256" key="2">
    <source>
        <dbReference type="ARBA" id="ARBA00022679"/>
    </source>
</evidence>
<keyword evidence="6" id="KW-1185">Reference proteome</keyword>
<dbReference type="GO" id="GO:0008887">
    <property type="term" value="F:glycerate kinase activity"/>
    <property type="evidence" value="ECO:0007669"/>
    <property type="project" value="UniProtKB-EC"/>
</dbReference>
<dbReference type="Pfam" id="PF02595">
    <property type="entry name" value="Gly_kinase"/>
    <property type="match status" value="1"/>
</dbReference>
<protein>
    <submittedName>
        <fullName evidence="5">Glycerate kinase</fullName>
        <ecNumber evidence="5">2.7.1.31</ecNumber>
    </submittedName>
</protein>
<dbReference type="Gene3D" id="3.40.50.10350">
    <property type="entry name" value="Glycerate kinase, domain 1"/>
    <property type="match status" value="1"/>
</dbReference>
<dbReference type="PANTHER" id="PTHR21599">
    <property type="entry name" value="GLYCERATE KINASE"/>
    <property type="match status" value="1"/>
</dbReference>
<keyword evidence="3 4" id="KW-0418">Kinase</keyword>
<dbReference type="Gene3D" id="3.90.1510.10">
    <property type="entry name" value="Glycerate kinase, domain 2"/>
    <property type="match status" value="1"/>
</dbReference>
<dbReference type="EMBL" id="JBBDGL010000001">
    <property type="protein sequence ID" value="MEJ1154571.1"/>
    <property type="molecule type" value="Genomic_DNA"/>
</dbReference>
<name>A0ABU8LSE6_9MICO</name>
<keyword evidence="2 4" id="KW-0808">Transferase</keyword>
<proteinExistence type="inferred from homology"/>
<dbReference type="NCBIfam" id="TIGR00045">
    <property type="entry name" value="glycerate kinase"/>
    <property type="match status" value="1"/>
</dbReference>
<dbReference type="InterPro" id="IPR004381">
    <property type="entry name" value="Glycerate_kinase"/>
</dbReference>
<reference evidence="5 6" key="1">
    <citation type="submission" date="2024-02" db="EMBL/GenBank/DDBJ databases">
        <authorList>
            <person name="Saticioglu I.B."/>
        </authorList>
    </citation>
    <scope>NUCLEOTIDE SEQUENCE [LARGE SCALE GENOMIC DNA]</scope>
    <source>
        <strain evidence="5 6">Mu-86</strain>
    </source>
</reference>
<dbReference type="EC" id="2.7.1.31" evidence="5"/>
<accession>A0ABU8LSE6</accession>
<organism evidence="5 6">
    <name type="scientific">Microbacterium marmarense</name>
    <dbReference type="NCBI Taxonomy" id="3122051"/>
    <lineage>
        <taxon>Bacteria</taxon>
        <taxon>Bacillati</taxon>
        <taxon>Actinomycetota</taxon>
        <taxon>Actinomycetes</taxon>
        <taxon>Micrococcales</taxon>
        <taxon>Microbacteriaceae</taxon>
        <taxon>Microbacterium</taxon>
    </lineage>
</organism>
<comment type="similarity">
    <text evidence="1 4">Belongs to the glycerate kinase type-1 family.</text>
</comment>
<dbReference type="InterPro" id="IPR018193">
    <property type="entry name" value="Glyc_kinase_flavodox-like_fold"/>
</dbReference>
<comment type="caution">
    <text evidence="5">The sequence shown here is derived from an EMBL/GenBank/DDBJ whole genome shotgun (WGS) entry which is preliminary data.</text>
</comment>
<evidence type="ECO:0000256" key="3">
    <source>
        <dbReference type="ARBA" id="ARBA00022777"/>
    </source>
</evidence>
<evidence type="ECO:0000313" key="6">
    <source>
        <dbReference type="Proteomes" id="UP001368654"/>
    </source>
</evidence>